<sequence length="351" mass="39717">MKKIMCLICTMIGLLLTASCSSQASDTSIENYKYGVILSNQQLNGKLQLYDEEGKFLGSKKLKASGIDENGASALTGPYYVNGKWYIGACSDLKAQDFILEIDSETLEVKKIPSNIGEMYSYTGFLIQKNRLYTFYSAPGESPIIKSSLSDHKKIKQIVIEDDSVLLHLIPYGEKLVLISDKAGKQGMKIRILDDDTFNIEKEYRIEDYSVSYDAVLKGDKLYMIPNSDENDSSTDKVIVNDLLNGSKELLELPFNDPRYLKEVDNKLYIVEQDLESDHHSIAIMGMDDHQIEDVVTFKHTIRDVVIDKDTMVLSSDDKVYVYNINNFELIKSFDIKTDDHLMFGSLLVKP</sequence>
<dbReference type="InterPro" id="IPR011044">
    <property type="entry name" value="Quino_amine_DH_bsu"/>
</dbReference>
<dbReference type="PROSITE" id="PS51257">
    <property type="entry name" value="PROKAR_LIPOPROTEIN"/>
    <property type="match status" value="1"/>
</dbReference>
<proteinExistence type="predicted"/>
<organism evidence="2 3">
    <name type="scientific">Peribacillus simplex</name>
    <dbReference type="NCBI Taxonomy" id="1478"/>
    <lineage>
        <taxon>Bacteria</taxon>
        <taxon>Bacillati</taxon>
        <taxon>Bacillota</taxon>
        <taxon>Bacilli</taxon>
        <taxon>Bacillales</taxon>
        <taxon>Bacillaceae</taxon>
        <taxon>Peribacillus</taxon>
    </lineage>
</organism>
<evidence type="ECO:0008006" key="4">
    <source>
        <dbReference type="Google" id="ProtNLM"/>
    </source>
</evidence>
<name>A0AA90P369_9BACI</name>
<gene>
    <name evidence="2" type="ORF">Q8G35_06720</name>
</gene>
<evidence type="ECO:0000313" key="2">
    <source>
        <dbReference type="EMBL" id="MDP1418099.1"/>
    </source>
</evidence>
<dbReference type="AlphaFoldDB" id="A0AA90P369"/>
<dbReference type="RefSeq" id="WP_305159514.1">
    <property type="nucleotide sequence ID" value="NZ_JAUUTP010000005.1"/>
</dbReference>
<feature type="chain" id="PRO_5041713389" description="Lipoprotein" evidence="1">
    <location>
        <begin position="25"/>
        <end position="351"/>
    </location>
</feature>
<accession>A0AA90P369</accession>
<dbReference type="Proteomes" id="UP001178277">
    <property type="component" value="Unassembled WGS sequence"/>
</dbReference>
<comment type="caution">
    <text evidence="2">The sequence shown here is derived from an EMBL/GenBank/DDBJ whole genome shotgun (WGS) entry which is preliminary data.</text>
</comment>
<dbReference type="EMBL" id="JAUUTP010000005">
    <property type="protein sequence ID" value="MDP1418099.1"/>
    <property type="molecule type" value="Genomic_DNA"/>
</dbReference>
<protein>
    <recommendedName>
        <fullName evidence="4">Lipoprotein</fullName>
    </recommendedName>
</protein>
<dbReference type="SUPFAM" id="SSF50969">
    <property type="entry name" value="YVTN repeat-like/Quinoprotein amine dehydrogenase"/>
    <property type="match status" value="1"/>
</dbReference>
<keyword evidence="1" id="KW-0732">Signal</keyword>
<feature type="signal peptide" evidence="1">
    <location>
        <begin position="1"/>
        <end position="24"/>
    </location>
</feature>
<evidence type="ECO:0000256" key="1">
    <source>
        <dbReference type="SAM" id="SignalP"/>
    </source>
</evidence>
<evidence type="ECO:0000313" key="3">
    <source>
        <dbReference type="Proteomes" id="UP001178277"/>
    </source>
</evidence>
<reference evidence="2" key="1">
    <citation type="submission" date="2023-07" db="EMBL/GenBank/DDBJ databases">
        <title>Murine gut Bacillus species.</title>
        <authorList>
            <person name="Gutman E."/>
            <person name="Hashuel R."/>
            <person name="Litvak Y."/>
        </authorList>
    </citation>
    <scope>NUCLEOTIDE SEQUENCE</scope>
    <source>
        <strain evidence="2">RU283</strain>
    </source>
</reference>